<dbReference type="InterPro" id="IPR006626">
    <property type="entry name" value="PbH1"/>
</dbReference>
<dbReference type="SUPFAM" id="SSF51126">
    <property type="entry name" value="Pectin lyase-like"/>
    <property type="match status" value="1"/>
</dbReference>
<dbReference type="SMART" id="SM00710">
    <property type="entry name" value="PbH1"/>
    <property type="match status" value="8"/>
</dbReference>
<feature type="domain" description="Right handed beta helix" evidence="1">
    <location>
        <begin position="169"/>
        <end position="336"/>
    </location>
</feature>
<dbReference type="EMBL" id="CP159925">
    <property type="protein sequence ID" value="XCO75085.1"/>
    <property type="molecule type" value="Genomic_DNA"/>
</dbReference>
<dbReference type="RefSeq" id="WP_363797928.1">
    <property type="nucleotide sequence ID" value="NZ_CP159925.1"/>
</dbReference>
<dbReference type="InterPro" id="IPR039448">
    <property type="entry name" value="Beta_helix"/>
</dbReference>
<protein>
    <submittedName>
        <fullName evidence="2">Right-handed parallel beta-helix repeat-containing protein</fullName>
    </submittedName>
</protein>
<dbReference type="Pfam" id="PF13229">
    <property type="entry name" value="Beta_helix"/>
    <property type="match status" value="1"/>
</dbReference>
<organism evidence="2">
    <name type="scientific">Lysobacter firmicutimachus</name>
    <dbReference type="NCBI Taxonomy" id="1792846"/>
    <lineage>
        <taxon>Bacteria</taxon>
        <taxon>Pseudomonadati</taxon>
        <taxon>Pseudomonadota</taxon>
        <taxon>Gammaproteobacteria</taxon>
        <taxon>Lysobacterales</taxon>
        <taxon>Lysobacteraceae</taxon>
        <taxon>Lysobacter</taxon>
    </lineage>
</organism>
<name>A0AAU8MTY9_9GAMM</name>
<evidence type="ECO:0000313" key="2">
    <source>
        <dbReference type="EMBL" id="XCO75085.1"/>
    </source>
</evidence>
<accession>A0AAU8MTY9</accession>
<sequence>MFFRLRPASLTRRSATVSDGAAVCAGGSSRGRRCFRGVCIGAAIIPLSLWAGAALAATYTVTGLSDVAGTCSGTSPNFSCTTLRAAILAANLTTTVDDTIVFSGSGTVNVTAPGLPAITDTVVINGGGDIVLNGGGGSFVGLSFSATAANSQLLNIGVTNFAQPAVTASGVTNMVISGNDISSPGTGFDAIRCLDSDNCTVTNNTITNGNYGISIYNTGSIAGYNATVSGNVIRGSNFGIGLASVSNVTVSSNDISGSRLAGIRLIPQFGGAGGFTQNNTISNNTISANLGAGIVMDGGNLAVATQVAANRIENNTISNNGGAGITMVGTALGSVVQNTITANTITGNTGAGVQATGATAGNNAIVANTNLSGNGGLGIDLGANGVTPNDAGDADTGPNQLQNFPVLAGIVGSTVHFTLDTAANANGYRIDFYNNPGGLDPTGFGEAQVWLGACSVASPSATIPSSCTIAGVAPATLRMTATRCQNAGCAETATTSFGATSELSGPTSVDLRISKTNTPASGASDLAGDTLNRGQSTTYSIVVTNAGTSSVIAAVLRDPAASRTGLTCTTPPVCSGAACPVSPISLAALDAGIALGTLVAGASVTVTLSCTVN</sequence>
<dbReference type="Gene3D" id="2.160.20.10">
    <property type="entry name" value="Single-stranded right-handed beta-helix, Pectin lyase-like"/>
    <property type="match status" value="1"/>
</dbReference>
<evidence type="ECO:0000259" key="1">
    <source>
        <dbReference type="Pfam" id="PF13229"/>
    </source>
</evidence>
<proteinExistence type="predicted"/>
<dbReference type="InterPro" id="IPR012334">
    <property type="entry name" value="Pectin_lyas_fold"/>
</dbReference>
<dbReference type="InterPro" id="IPR011050">
    <property type="entry name" value="Pectin_lyase_fold/virulence"/>
</dbReference>
<reference evidence="2" key="1">
    <citation type="submission" date="2024-06" db="EMBL/GenBank/DDBJ databases">
        <authorList>
            <person name="Li S."/>
        </authorList>
    </citation>
    <scope>NUCLEOTIDE SEQUENCE</scope>
    <source>
        <strain evidence="2">SR10</strain>
    </source>
</reference>
<dbReference type="AlphaFoldDB" id="A0AAU8MTY9"/>
<gene>
    <name evidence="2" type="ORF">ABU614_22535</name>
</gene>